<sequence>MLLSALRASSARASPWRLPSPRKSAAARSADAASAAVVPAPHQGLRLPVQRLRQAPRVAPALRRPDRLRCGGRQLAAALGAAGGCAAATRVTQAVRRLRRPG</sequence>
<reference evidence="2" key="1">
    <citation type="submission" date="2023-10" db="EMBL/GenBank/DDBJ databases">
        <authorList>
            <person name="Chen Y."/>
            <person name="Shah S."/>
            <person name="Dougan E. K."/>
            <person name="Thang M."/>
            <person name="Chan C."/>
        </authorList>
    </citation>
    <scope>NUCLEOTIDE SEQUENCE [LARGE SCALE GENOMIC DNA]</scope>
</reference>
<organism evidence="2 3">
    <name type="scientific">Prorocentrum cordatum</name>
    <dbReference type="NCBI Taxonomy" id="2364126"/>
    <lineage>
        <taxon>Eukaryota</taxon>
        <taxon>Sar</taxon>
        <taxon>Alveolata</taxon>
        <taxon>Dinophyceae</taxon>
        <taxon>Prorocentrales</taxon>
        <taxon>Prorocentraceae</taxon>
        <taxon>Prorocentrum</taxon>
    </lineage>
</organism>
<accession>A0ABN9RV21</accession>
<evidence type="ECO:0000313" key="2">
    <source>
        <dbReference type="EMBL" id="CAK0820862.1"/>
    </source>
</evidence>
<evidence type="ECO:0000313" key="3">
    <source>
        <dbReference type="Proteomes" id="UP001189429"/>
    </source>
</evidence>
<comment type="caution">
    <text evidence="2">The sequence shown here is derived from an EMBL/GenBank/DDBJ whole genome shotgun (WGS) entry which is preliminary data.</text>
</comment>
<name>A0ABN9RV21_9DINO</name>
<proteinExistence type="predicted"/>
<dbReference type="Proteomes" id="UP001189429">
    <property type="component" value="Unassembled WGS sequence"/>
</dbReference>
<protein>
    <submittedName>
        <fullName evidence="2">Uncharacterized protein</fullName>
    </submittedName>
</protein>
<keyword evidence="3" id="KW-1185">Reference proteome</keyword>
<evidence type="ECO:0000256" key="1">
    <source>
        <dbReference type="SAM" id="MobiDB-lite"/>
    </source>
</evidence>
<gene>
    <name evidence="2" type="ORF">PCOR1329_LOCUS22377</name>
</gene>
<dbReference type="EMBL" id="CAUYUJ010007469">
    <property type="protein sequence ID" value="CAK0820862.1"/>
    <property type="molecule type" value="Genomic_DNA"/>
</dbReference>
<feature type="region of interest" description="Disordered" evidence="1">
    <location>
        <begin position="1"/>
        <end position="27"/>
    </location>
</feature>